<keyword evidence="2" id="KW-1185">Reference proteome</keyword>
<dbReference type="Proteomes" id="UP000008637">
    <property type="component" value="Chromosome"/>
</dbReference>
<accession>E8ZJ03</accession>
<evidence type="ECO:0000313" key="1">
    <source>
        <dbReference type="EMBL" id="CBY93124.1"/>
    </source>
</evidence>
<sequence>MTGLSKGLAGAAGAASGTGALVFGIYKLSSSEELKTISSLLDSKKRKLIKSNDGSEESWKSAWQKYRSDFNSSDKNPFSLTWSKGTSSVSSENATQAFMEACEVQGSKKVKDIESEDYQLFFKYCTRNTLMSDLVVENPSRKALVKVANETEDSKWVAVWEDYKKVNKDKANQADHWKLSDWPNKSSENKVPVSFMTQCETELKREYFDVEGDDYKKVISWCTESVSP</sequence>
<protein>
    <submittedName>
        <fullName evidence="1">Uncharacterized protein</fullName>
    </submittedName>
</protein>
<dbReference type="EMBL" id="FR773153">
    <property type="protein sequence ID" value="CBY93124.1"/>
    <property type="molecule type" value="Genomic_DNA"/>
</dbReference>
<organism evidence="1 2">
    <name type="scientific">Mycoplasma haemofelis (strain Langford 1)</name>
    <name type="common">Haemobartonella felis</name>
    <dbReference type="NCBI Taxonomy" id="941640"/>
    <lineage>
        <taxon>Bacteria</taxon>
        <taxon>Bacillati</taxon>
        <taxon>Mycoplasmatota</taxon>
        <taxon>Mollicutes</taxon>
        <taxon>Mycoplasmataceae</taxon>
        <taxon>Mycoplasma</taxon>
    </lineage>
</organism>
<name>E8ZJ03_MYCHL</name>
<dbReference type="KEGG" id="mha:HF1_11160"/>
<dbReference type="HOGENOM" id="CLU_098620_0_0_14"/>
<dbReference type="AlphaFoldDB" id="E8ZJ03"/>
<gene>
    <name evidence="1" type="ORF">HF1_11160</name>
</gene>
<proteinExistence type="predicted"/>
<reference evidence="1 2" key="1">
    <citation type="journal article" date="2011" name="J. Bacteriol.">
        <title>Complete genome sequence of Mycoplasma haemofelis, a hemotropic mycoplasma.</title>
        <authorList>
            <person name="Barker E.N."/>
            <person name="Helps C.R."/>
            <person name="Peters I.R."/>
            <person name="Darby A.C."/>
            <person name="Radford A.D."/>
            <person name="Tasker S."/>
        </authorList>
    </citation>
    <scope>NUCLEOTIDE SEQUENCE [LARGE SCALE GENOMIC DNA]</scope>
    <source>
        <strain evidence="1 2">Langford 1</strain>
    </source>
</reference>
<evidence type="ECO:0000313" key="2">
    <source>
        <dbReference type="Proteomes" id="UP000008637"/>
    </source>
</evidence>